<dbReference type="EMBL" id="JANPWB010000009">
    <property type="protein sequence ID" value="KAJ1157934.1"/>
    <property type="molecule type" value="Genomic_DNA"/>
</dbReference>
<name>A0AAV7RYS4_PLEWA</name>
<proteinExistence type="predicted"/>
<feature type="compositionally biased region" description="Gly residues" evidence="1">
    <location>
        <begin position="17"/>
        <end position="29"/>
    </location>
</feature>
<sequence>MEAVGARSLLQSTAGAAGTGVETGVGAGGCFRAPSGNKKTAAGAALPTRTPQNTAAPQRHTSMAGSRNASHPASDSIRQRRSLVREQRLPSSRMCEDSYFSGTIMSSQ</sequence>
<accession>A0AAV7RYS4</accession>
<organism evidence="2 3">
    <name type="scientific">Pleurodeles waltl</name>
    <name type="common">Iberian ribbed newt</name>
    <dbReference type="NCBI Taxonomy" id="8319"/>
    <lineage>
        <taxon>Eukaryota</taxon>
        <taxon>Metazoa</taxon>
        <taxon>Chordata</taxon>
        <taxon>Craniata</taxon>
        <taxon>Vertebrata</taxon>
        <taxon>Euteleostomi</taxon>
        <taxon>Amphibia</taxon>
        <taxon>Batrachia</taxon>
        <taxon>Caudata</taxon>
        <taxon>Salamandroidea</taxon>
        <taxon>Salamandridae</taxon>
        <taxon>Pleurodelinae</taxon>
        <taxon>Pleurodeles</taxon>
    </lineage>
</organism>
<gene>
    <name evidence="2" type="ORF">NDU88_010631</name>
</gene>
<dbReference type="Proteomes" id="UP001066276">
    <property type="component" value="Chromosome 5"/>
</dbReference>
<evidence type="ECO:0000256" key="1">
    <source>
        <dbReference type="SAM" id="MobiDB-lite"/>
    </source>
</evidence>
<feature type="compositionally biased region" description="Polar residues" evidence="1">
    <location>
        <begin position="49"/>
        <end position="73"/>
    </location>
</feature>
<evidence type="ECO:0000313" key="3">
    <source>
        <dbReference type="Proteomes" id="UP001066276"/>
    </source>
</evidence>
<protein>
    <submittedName>
        <fullName evidence="2">Uncharacterized protein</fullName>
    </submittedName>
</protein>
<comment type="caution">
    <text evidence="2">The sequence shown here is derived from an EMBL/GenBank/DDBJ whole genome shotgun (WGS) entry which is preliminary data.</text>
</comment>
<dbReference type="AlphaFoldDB" id="A0AAV7RYS4"/>
<evidence type="ECO:0000313" key="2">
    <source>
        <dbReference type="EMBL" id="KAJ1157934.1"/>
    </source>
</evidence>
<feature type="region of interest" description="Disordered" evidence="1">
    <location>
        <begin position="1"/>
        <end position="90"/>
    </location>
</feature>
<reference evidence="2" key="1">
    <citation type="journal article" date="2022" name="bioRxiv">
        <title>Sequencing and chromosome-scale assembly of the giantPleurodeles waltlgenome.</title>
        <authorList>
            <person name="Brown T."/>
            <person name="Elewa A."/>
            <person name="Iarovenko S."/>
            <person name="Subramanian E."/>
            <person name="Araus A.J."/>
            <person name="Petzold A."/>
            <person name="Susuki M."/>
            <person name="Suzuki K.-i.T."/>
            <person name="Hayashi T."/>
            <person name="Toyoda A."/>
            <person name="Oliveira C."/>
            <person name="Osipova E."/>
            <person name="Leigh N.D."/>
            <person name="Simon A."/>
            <person name="Yun M.H."/>
        </authorList>
    </citation>
    <scope>NUCLEOTIDE SEQUENCE</scope>
    <source>
        <strain evidence="2">20211129_DDA</strain>
        <tissue evidence="2">Liver</tissue>
    </source>
</reference>
<keyword evidence="3" id="KW-1185">Reference proteome</keyword>